<feature type="transmembrane region" description="Helical" evidence="8">
    <location>
        <begin position="646"/>
        <end position="669"/>
    </location>
</feature>
<feature type="transmembrane region" description="Helical" evidence="8">
    <location>
        <begin position="164"/>
        <end position="184"/>
    </location>
</feature>
<dbReference type="EMBL" id="BAAAZO010000010">
    <property type="protein sequence ID" value="GAA3627119.1"/>
    <property type="molecule type" value="Genomic_DNA"/>
</dbReference>
<keyword evidence="6 8" id="KW-0472">Membrane</keyword>
<gene>
    <name evidence="10" type="ORF">GCM10022223_50510</name>
</gene>
<accession>A0ABP7A8W1</accession>
<dbReference type="Pfam" id="PF03176">
    <property type="entry name" value="MMPL"/>
    <property type="match status" value="2"/>
</dbReference>
<sequence length="726" mass="74818">MVRLANWCTRRWYLVIGGWLVALIALAGLVVANGTAFTDSAELPDSESATAYSLLGSSASADTETGRIVWQTADGTSVTGRATRAEITTLLGTLKNTEGVLQVVSPYTKAGASQINREANTAFATVTVAADADIEPMVDVVDSARAGGLAIEAGGQAFTEQPGASGGTEAIGLIVALVLLLLFFRSFAAAVLPIVTGVAGVGVSLLGVMAVSHVVDLSANSLTMGALIGLGVGIDYALFIVNRHRKALMAGSDLPGAIAQALNTSGRAVVFAGLTVIAALVGMYVIGVGILTGMAFAAAFTVLATVVAANTLLPALLRVLKLRVLSRRQRTQVHADTRPPSDRPKLAARWADGVQRHPILAAVAALVVVATLAVPALSLRLGNADASSDPSGSASRQYFELMSEGFGEGADATLLLVGKTPDASSVKAFADMVETLPTVPDVASAVLTSQADGISVAALTPTGSAQTEETSDLVHTLRDSVIPDSGVTVYVGGTTATNIDLSDAIMDKLPIYLVLVAVLGFLLLVLAFRSLLVPLLGAVTNLATICVGLGVITAVFQFGWGSELLGVGEGAPILYLVPVLIAGVIFGLSMDYQVFLVSSMHENFHRSGDNRTAVRDGLAESAGVIVAAATIMLAVFASFAFSGQRIVSAIGLGMAISVVVDAFVIRLTLMPALMTLIGRANWYYPKPLDAITPRLALENAESPVPATEPEPVYSYSGNSGTTTGTR</sequence>
<feature type="transmembrane region" description="Helical" evidence="8">
    <location>
        <begin position="618"/>
        <end position="640"/>
    </location>
</feature>
<dbReference type="InterPro" id="IPR004869">
    <property type="entry name" value="MMPL_dom"/>
</dbReference>
<dbReference type="SUPFAM" id="SSF82866">
    <property type="entry name" value="Multidrug efflux transporter AcrB transmembrane domain"/>
    <property type="match status" value="2"/>
</dbReference>
<evidence type="ECO:0000256" key="3">
    <source>
        <dbReference type="ARBA" id="ARBA00022475"/>
    </source>
</evidence>
<feature type="transmembrane region" description="Helical" evidence="8">
    <location>
        <begin position="572"/>
        <end position="597"/>
    </location>
</feature>
<protein>
    <submittedName>
        <fullName evidence="10">MMPL family transporter</fullName>
    </submittedName>
</protein>
<feature type="transmembrane region" description="Helical" evidence="8">
    <location>
        <begin position="296"/>
        <end position="320"/>
    </location>
</feature>
<evidence type="ECO:0000313" key="10">
    <source>
        <dbReference type="EMBL" id="GAA3627119.1"/>
    </source>
</evidence>
<feature type="compositionally biased region" description="Low complexity" evidence="7">
    <location>
        <begin position="713"/>
        <end position="726"/>
    </location>
</feature>
<keyword evidence="5 8" id="KW-1133">Transmembrane helix</keyword>
<feature type="transmembrane region" description="Helical" evidence="8">
    <location>
        <begin position="509"/>
        <end position="528"/>
    </location>
</feature>
<evidence type="ECO:0000259" key="9">
    <source>
        <dbReference type="PROSITE" id="PS50156"/>
    </source>
</evidence>
<dbReference type="PROSITE" id="PS50156">
    <property type="entry name" value="SSD"/>
    <property type="match status" value="1"/>
</dbReference>
<keyword evidence="4 8" id="KW-0812">Transmembrane</keyword>
<organism evidence="10 11">
    <name type="scientific">Kineosporia mesophila</name>
    <dbReference type="NCBI Taxonomy" id="566012"/>
    <lineage>
        <taxon>Bacteria</taxon>
        <taxon>Bacillati</taxon>
        <taxon>Actinomycetota</taxon>
        <taxon>Actinomycetes</taxon>
        <taxon>Kineosporiales</taxon>
        <taxon>Kineosporiaceae</taxon>
        <taxon>Kineosporia</taxon>
    </lineage>
</organism>
<evidence type="ECO:0000256" key="4">
    <source>
        <dbReference type="ARBA" id="ARBA00022692"/>
    </source>
</evidence>
<evidence type="ECO:0000256" key="8">
    <source>
        <dbReference type="SAM" id="Phobius"/>
    </source>
</evidence>
<dbReference type="InterPro" id="IPR000731">
    <property type="entry name" value="SSD"/>
</dbReference>
<feature type="transmembrane region" description="Helical" evidence="8">
    <location>
        <begin position="221"/>
        <end position="241"/>
    </location>
</feature>
<comment type="subcellular location">
    <subcellularLocation>
        <location evidence="1">Cell membrane</location>
        <topology evidence="1">Multi-pass membrane protein</topology>
    </subcellularLocation>
</comment>
<evidence type="ECO:0000256" key="2">
    <source>
        <dbReference type="ARBA" id="ARBA00010157"/>
    </source>
</evidence>
<feature type="transmembrane region" description="Helical" evidence="8">
    <location>
        <begin position="191"/>
        <end position="215"/>
    </location>
</feature>
<feature type="domain" description="SSD" evidence="9">
    <location>
        <begin position="227"/>
        <end position="319"/>
    </location>
</feature>
<name>A0ABP7A8W1_9ACTN</name>
<dbReference type="PANTHER" id="PTHR33406:SF11">
    <property type="entry name" value="MEMBRANE PROTEIN SCO6666-RELATED"/>
    <property type="match status" value="1"/>
</dbReference>
<feature type="transmembrane region" description="Helical" evidence="8">
    <location>
        <begin position="12"/>
        <end position="32"/>
    </location>
</feature>
<evidence type="ECO:0000256" key="1">
    <source>
        <dbReference type="ARBA" id="ARBA00004651"/>
    </source>
</evidence>
<dbReference type="Proteomes" id="UP001501074">
    <property type="component" value="Unassembled WGS sequence"/>
</dbReference>
<proteinExistence type="inferred from homology"/>
<dbReference type="PANTHER" id="PTHR33406">
    <property type="entry name" value="MEMBRANE PROTEIN MJ1562-RELATED"/>
    <property type="match status" value="1"/>
</dbReference>
<comment type="caution">
    <text evidence="10">The sequence shown here is derived from an EMBL/GenBank/DDBJ whole genome shotgun (WGS) entry which is preliminary data.</text>
</comment>
<feature type="transmembrane region" description="Helical" evidence="8">
    <location>
        <begin position="535"/>
        <end position="560"/>
    </location>
</feature>
<keyword evidence="11" id="KW-1185">Reference proteome</keyword>
<evidence type="ECO:0000313" key="11">
    <source>
        <dbReference type="Proteomes" id="UP001501074"/>
    </source>
</evidence>
<feature type="transmembrane region" description="Helical" evidence="8">
    <location>
        <begin position="359"/>
        <end position="379"/>
    </location>
</feature>
<dbReference type="InterPro" id="IPR050545">
    <property type="entry name" value="Mycobact_MmpL"/>
</dbReference>
<dbReference type="RefSeq" id="WP_231488857.1">
    <property type="nucleotide sequence ID" value="NZ_BAAAZO010000010.1"/>
</dbReference>
<feature type="transmembrane region" description="Helical" evidence="8">
    <location>
        <begin position="268"/>
        <end position="290"/>
    </location>
</feature>
<evidence type="ECO:0000256" key="5">
    <source>
        <dbReference type="ARBA" id="ARBA00022989"/>
    </source>
</evidence>
<keyword evidence="3" id="KW-1003">Cell membrane</keyword>
<dbReference type="Gene3D" id="1.20.1640.10">
    <property type="entry name" value="Multidrug efflux transporter AcrB transmembrane domain"/>
    <property type="match status" value="2"/>
</dbReference>
<comment type="similarity">
    <text evidence="2">Belongs to the resistance-nodulation-cell division (RND) (TC 2.A.6) family. MmpL subfamily.</text>
</comment>
<reference evidence="11" key="1">
    <citation type="journal article" date="2019" name="Int. J. Syst. Evol. Microbiol.">
        <title>The Global Catalogue of Microorganisms (GCM) 10K type strain sequencing project: providing services to taxonomists for standard genome sequencing and annotation.</title>
        <authorList>
            <consortium name="The Broad Institute Genomics Platform"/>
            <consortium name="The Broad Institute Genome Sequencing Center for Infectious Disease"/>
            <person name="Wu L."/>
            <person name="Ma J."/>
        </authorList>
    </citation>
    <scope>NUCLEOTIDE SEQUENCE [LARGE SCALE GENOMIC DNA]</scope>
    <source>
        <strain evidence="11">JCM 16902</strain>
    </source>
</reference>
<evidence type="ECO:0000256" key="6">
    <source>
        <dbReference type="ARBA" id="ARBA00023136"/>
    </source>
</evidence>
<feature type="region of interest" description="Disordered" evidence="7">
    <location>
        <begin position="701"/>
        <end position="726"/>
    </location>
</feature>
<evidence type="ECO:0000256" key="7">
    <source>
        <dbReference type="SAM" id="MobiDB-lite"/>
    </source>
</evidence>